<gene>
    <name evidence="1" type="ORF">M9458_055412</name>
</gene>
<dbReference type="Proteomes" id="UP001529510">
    <property type="component" value="Unassembled WGS sequence"/>
</dbReference>
<name>A0ABD0MHU1_CIRMR</name>
<comment type="caution">
    <text evidence="1">The sequence shown here is derived from an EMBL/GenBank/DDBJ whole genome shotgun (WGS) entry which is preliminary data.</text>
</comment>
<organism evidence="1 2">
    <name type="scientific">Cirrhinus mrigala</name>
    <name type="common">Mrigala</name>
    <dbReference type="NCBI Taxonomy" id="683832"/>
    <lineage>
        <taxon>Eukaryota</taxon>
        <taxon>Metazoa</taxon>
        <taxon>Chordata</taxon>
        <taxon>Craniata</taxon>
        <taxon>Vertebrata</taxon>
        <taxon>Euteleostomi</taxon>
        <taxon>Actinopterygii</taxon>
        <taxon>Neopterygii</taxon>
        <taxon>Teleostei</taxon>
        <taxon>Ostariophysi</taxon>
        <taxon>Cypriniformes</taxon>
        <taxon>Cyprinidae</taxon>
        <taxon>Labeoninae</taxon>
        <taxon>Labeonini</taxon>
        <taxon>Cirrhinus</taxon>
    </lineage>
</organism>
<proteinExistence type="predicted"/>
<accession>A0ABD0MHU1</accession>
<sequence>WRRGMGRSTSPLCLSLFLKTRRARTPVLFSLGPGPPRDEGFESRRACHEPFDHSLDGGTEKHG</sequence>
<reference evidence="1 2" key="1">
    <citation type="submission" date="2024-05" db="EMBL/GenBank/DDBJ databases">
        <title>Genome sequencing and assembly of Indian major carp, Cirrhinus mrigala (Hamilton, 1822).</title>
        <authorList>
            <person name="Mohindra V."/>
            <person name="Chowdhury L.M."/>
            <person name="Lal K."/>
            <person name="Jena J.K."/>
        </authorList>
    </citation>
    <scope>NUCLEOTIDE SEQUENCE [LARGE SCALE GENOMIC DNA]</scope>
    <source>
        <strain evidence="1">CM1030</strain>
        <tissue evidence="1">Blood</tissue>
    </source>
</reference>
<protein>
    <submittedName>
        <fullName evidence="1">Uncharacterized protein</fullName>
    </submittedName>
</protein>
<dbReference type="EMBL" id="JAMKFB020000477">
    <property type="protein sequence ID" value="KAL0149374.1"/>
    <property type="molecule type" value="Genomic_DNA"/>
</dbReference>
<feature type="non-terminal residue" evidence="1">
    <location>
        <position position="1"/>
    </location>
</feature>
<feature type="non-terminal residue" evidence="1">
    <location>
        <position position="63"/>
    </location>
</feature>
<dbReference type="AlphaFoldDB" id="A0ABD0MHU1"/>
<evidence type="ECO:0000313" key="1">
    <source>
        <dbReference type="EMBL" id="KAL0149374.1"/>
    </source>
</evidence>
<keyword evidence="2" id="KW-1185">Reference proteome</keyword>
<evidence type="ECO:0000313" key="2">
    <source>
        <dbReference type="Proteomes" id="UP001529510"/>
    </source>
</evidence>